<feature type="region of interest" description="Disordered" evidence="2">
    <location>
        <begin position="176"/>
        <end position="241"/>
    </location>
</feature>
<feature type="coiled-coil region" evidence="1">
    <location>
        <begin position="358"/>
        <end position="385"/>
    </location>
</feature>
<feature type="region of interest" description="Disordered" evidence="2">
    <location>
        <begin position="585"/>
        <end position="690"/>
    </location>
</feature>
<dbReference type="InterPro" id="IPR052270">
    <property type="entry name" value="CACF_protein"/>
</dbReference>
<feature type="region of interest" description="Disordered" evidence="2">
    <location>
        <begin position="441"/>
        <end position="462"/>
    </location>
</feature>
<dbReference type="PANTHER" id="PTHR22028">
    <property type="entry name" value="SFI1 SPINDLE BODY DOMAIN-CONTAINING PROTEIN-RELATED"/>
    <property type="match status" value="1"/>
</dbReference>
<protein>
    <recommendedName>
        <fullName evidence="5">Coiled-coil domain-containing protein 191</fullName>
    </recommendedName>
</protein>
<comment type="caution">
    <text evidence="3">The sequence shown here is derived from an EMBL/GenBank/DDBJ whole genome shotgun (WGS) entry which is preliminary data.</text>
</comment>
<reference evidence="3 4" key="1">
    <citation type="submission" date="2021-06" db="EMBL/GenBank/DDBJ databases">
        <authorList>
            <person name="Palmer J.M."/>
        </authorList>
    </citation>
    <scope>NUCLEOTIDE SEQUENCE [LARGE SCALE GENOMIC DNA]</scope>
    <source>
        <strain evidence="3 4">MEX-2019</strain>
        <tissue evidence="3">Muscle</tissue>
    </source>
</reference>
<sequence length="882" mass="104524">MASSSYNTHLFRWRRLASAKKKPVKNDDIDEWRKRVEMASEFAVSEVFSHRKPQSGINRVAASLQSSEQLRDHDDAYSEARGLLDDWLSDKLRNELDMEDDDEFKVQDENIQPTAIASAQPTSISYKKFDDLYNCLVEEEDEQVAVESFLQDLMQQELLDSGMMEELSIDDQERQKKFRNPAVTMEARHQQVRENRARREAERQRKQREKEAQRDARKEAKRREQEEEMRKNQQEHWEEEMVKQETVRLRRLMEEKKSLQHFAFQREKEKIVQRAVRSLESTATLPSKQHRQDSNQLQQEQKIQAKINMSNLKCLHRHLSGWHSMVLKRRIRMGKAVALCDWRRQLKAWQAWRAVVWAERNQREVARTEEQLRTEKRQCQLAVENDRKRLLRRCLNEWQLWCRMEKSQRDLLARQQETKVKMAALINAAATGKLTAIKTSADTPESLLPEPKNQEDTGAKNVHSAAENEVLDASTGHQGKASVGHVGQALQPWHVTRCHAAPTAAELQDARRRIRENGVLSTEGRSKNRHAVHQQIITQQRKLLKKQQEQIAQLKEKQSLMVLELEMEKTVQLTQLSLLRKAKSCSLGPGEQRAPRATGEPDSQSAPSRKPVMRQICPHPIITAMETRARQRAERRQEIEETKRRKEEEKLAEMKAAKEQRQREEEEEKRKAAEKKREEKRLEREREAERQRQLKRHQELIRLACQHHSTTLLSHRGLAPWKRLIQLRHANMELAESHHNLSLLRRCTLGWLQYARESLCEREASADQLQQHFLLRKSLNCWKRLGDLRMIREEQAERFYRKRTLRRFLLALLDHVTQERLVEWDRGKLAEEHDDRRVLQRCFQAWRQLPCVLRREREKEARRQKLSRKVAELLPDFYSRPL</sequence>
<dbReference type="PANTHER" id="PTHR22028:SF5">
    <property type="entry name" value="COILED-COIL DOMAIN-CONTAINING PROTEIN 191"/>
    <property type="match status" value="1"/>
</dbReference>
<dbReference type="AlphaFoldDB" id="A0AAV9R6R2"/>
<evidence type="ECO:0000256" key="2">
    <source>
        <dbReference type="SAM" id="MobiDB-lite"/>
    </source>
</evidence>
<keyword evidence="4" id="KW-1185">Reference proteome</keyword>
<feature type="coiled-coil region" evidence="1">
    <location>
        <begin position="537"/>
        <end position="564"/>
    </location>
</feature>
<dbReference type="Proteomes" id="UP001311232">
    <property type="component" value="Unassembled WGS sequence"/>
</dbReference>
<evidence type="ECO:0000256" key="1">
    <source>
        <dbReference type="SAM" id="Coils"/>
    </source>
</evidence>
<feature type="compositionally biased region" description="Basic and acidic residues" evidence="2">
    <location>
        <begin position="186"/>
        <end position="241"/>
    </location>
</feature>
<evidence type="ECO:0000313" key="3">
    <source>
        <dbReference type="EMBL" id="KAK5604022.1"/>
    </source>
</evidence>
<organism evidence="3 4">
    <name type="scientific">Crenichthys baileyi</name>
    <name type="common">White River springfish</name>
    <dbReference type="NCBI Taxonomy" id="28760"/>
    <lineage>
        <taxon>Eukaryota</taxon>
        <taxon>Metazoa</taxon>
        <taxon>Chordata</taxon>
        <taxon>Craniata</taxon>
        <taxon>Vertebrata</taxon>
        <taxon>Euteleostomi</taxon>
        <taxon>Actinopterygii</taxon>
        <taxon>Neopterygii</taxon>
        <taxon>Teleostei</taxon>
        <taxon>Neoteleostei</taxon>
        <taxon>Acanthomorphata</taxon>
        <taxon>Ovalentaria</taxon>
        <taxon>Atherinomorphae</taxon>
        <taxon>Cyprinodontiformes</taxon>
        <taxon>Goodeidae</taxon>
        <taxon>Crenichthys</taxon>
    </lineage>
</organism>
<dbReference type="EMBL" id="JAHHUM010002380">
    <property type="protein sequence ID" value="KAK5604022.1"/>
    <property type="molecule type" value="Genomic_DNA"/>
</dbReference>
<accession>A0AAV9R6R2</accession>
<feature type="compositionally biased region" description="Basic and acidic residues" evidence="2">
    <location>
        <begin position="627"/>
        <end position="690"/>
    </location>
</feature>
<keyword evidence="1" id="KW-0175">Coiled coil</keyword>
<proteinExistence type="predicted"/>
<gene>
    <name evidence="3" type="ORF">CRENBAI_024420</name>
</gene>
<name>A0AAV9R6R2_9TELE</name>
<evidence type="ECO:0008006" key="5">
    <source>
        <dbReference type="Google" id="ProtNLM"/>
    </source>
</evidence>
<evidence type="ECO:0000313" key="4">
    <source>
        <dbReference type="Proteomes" id="UP001311232"/>
    </source>
</evidence>